<dbReference type="Proteomes" id="UP000199518">
    <property type="component" value="Unassembled WGS sequence"/>
</dbReference>
<evidence type="ECO:0000313" key="10">
    <source>
        <dbReference type="EMBL" id="SFI54991.1"/>
    </source>
</evidence>
<dbReference type="InterPro" id="IPR036779">
    <property type="entry name" value="LysM_dom_sf"/>
</dbReference>
<gene>
    <name evidence="10" type="ORF">SAMN05421753_11052</name>
</gene>
<comment type="similarity">
    <text evidence="2">Belongs to the YkuD family.</text>
</comment>
<dbReference type="STRING" id="1576369.SAMN05421753_11052"/>
<dbReference type="UniPathway" id="UPA00219"/>
<keyword evidence="3" id="KW-0808">Transferase</keyword>
<dbReference type="OrthoDB" id="9787225at2"/>
<keyword evidence="6 7" id="KW-0961">Cell wall biogenesis/degradation</keyword>
<evidence type="ECO:0000259" key="9">
    <source>
        <dbReference type="PROSITE" id="PS52029"/>
    </source>
</evidence>
<feature type="transmembrane region" description="Helical" evidence="8">
    <location>
        <begin position="12"/>
        <end position="30"/>
    </location>
</feature>
<sequence>MFEQRHRRHPVQTFQFWFVVLISFGVVTAWKLELFPQAEHVHSHLPDITDEPMPPPPRALARKIEAAPIAPPAQSEEAASAATASKNEVVPAVAESAPAMLEAMQRNIVRTAYVRQPVEEREATTAKVEVAAAKVPAAVETISAEQLQEIDRLIQTGDDVSALRQLSGWYWKSPAQRPQLMERLKLVSGRVYFQPQPHYLAPHVMQFGERLETVSAKYQLSPEYLARLNRVDPKQVRTGQSLKVLQGPFSAVVDMTRMELTVHTRGYYIACLPIGAGMDASIPFGTFQVSEKVLNPHYFGSEGNIGPDDPANPLGTRWLTINDANGSLKGFGLHGTNDSSLIGQTAAQGCIRLGRREVEGLYDLLVIGSEVIIKP</sequence>
<evidence type="ECO:0000313" key="11">
    <source>
        <dbReference type="Proteomes" id="UP000199518"/>
    </source>
</evidence>
<feature type="active site" description="Proton donor/acceptor" evidence="7">
    <location>
        <position position="334"/>
    </location>
</feature>
<comment type="pathway">
    <text evidence="1 7">Cell wall biogenesis; peptidoglycan biosynthesis.</text>
</comment>
<dbReference type="PANTHER" id="PTHR30582">
    <property type="entry name" value="L,D-TRANSPEPTIDASE"/>
    <property type="match status" value="1"/>
</dbReference>
<evidence type="ECO:0000256" key="1">
    <source>
        <dbReference type="ARBA" id="ARBA00004752"/>
    </source>
</evidence>
<dbReference type="Pfam" id="PF03734">
    <property type="entry name" value="YkuD"/>
    <property type="match status" value="1"/>
</dbReference>
<keyword evidence="8" id="KW-0472">Membrane</keyword>
<evidence type="ECO:0000256" key="7">
    <source>
        <dbReference type="PROSITE-ProRule" id="PRU01373"/>
    </source>
</evidence>
<feature type="domain" description="L,D-TPase catalytic" evidence="9">
    <location>
        <begin position="249"/>
        <end position="374"/>
    </location>
</feature>
<feature type="active site" description="Nucleophile" evidence="7">
    <location>
        <position position="350"/>
    </location>
</feature>
<dbReference type="GO" id="GO:0005576">
    <property type="term" value="C:extracellular region"/>
    <property type="evidence" value="ECO:0007669"/>
    <property type="project" value="TreeGrafter"/>
</dbReference>
<evidence type="ECO:0000256" key="5">
    <source>
        <dbReference type="ARBA" id="ARBA00022984"/>
    </source>
</evidence>
<keyword evidence="8" id="KW-1133">Transmembrane helix</keyword>
<dbReference type="InterPro" id="IPR005490">
    <property type="entry name" value="LD_TPept_cat_dom"/>
</dbReference>
<name>A0A1I3J3Y7_9PLAN</name>
<proteinExistence type="inferred from homology"/>
<evidence type="ECO:0000256" key="8">
    <source>
        <dbReference type="SAM" id="Phobius"/>
    </source>
</evidence>
<dbReference type="PROSITE" id="PS52029">
    <property type="entry name" value="LD_TPASE"/>
    <property type="match status" value="1"/>
</dbReference>
<dbReference type="CDD" id="cd16913">
    <property type="entry name" value="YkuD_like"/>
    <property type="match status" value="1"/>
</dbReference>
<dbReference type="GO" id="GO:0016740">
    <property type="term" value="F:transferase activity"/>
    <property type="evidence" value="ECO:0007669"/>
    <property type="project" value="UniProtKB-KW"/>
</dbReference>
<dbReference type="SUPFAM" id="SSF54106">
    <property type="entry name" value="LysM domain"/>
    <property type="match status" value="1"/>
</dbReference>
<evidence type="ECO:0000256" key="6">
    <source>
        <dbReference type="ARBA" id="ARBA00023316"/>
    </source>
</evidence>
<evidence type="ECO:0000256" key="4">
    <source>
        <dbReference type="ARBA" id="ARBA00022960"/>
    </source>
</evidence>
<keyword evidence="5 7" id="KW-0573">Peptidoglycan synthesis</keyword>
<keyword evidence="11" id="KW-1185">Reference proteome</keyword>
<dbReference type="InterPro" id="IPR038063">
    <property type="entry name" value="Transpep_catalytic_dom"/>
</dbReference>
<dbReference type="InterPro" id="IPR050979">
    <property type="entry name" value="LD-transpeptidase"/>
</dbReference>
<dbReference type="GO" id="GO:0071972">
    <property type="term" value="F:peptidoglycan L,D-transpeptidase activity"/>
    <property type="evidence" value="ECO:0007669"/>
    <property type="project" value="TreeGrafter"/>
</dbReference>
<dbReference type="Gene3D" id="2.40.440.10">
    <property type="entry name" value="L,D-transpeptidase catalytic domain-like"/>
    <property type="match status" value="1"/>
</dbReference>
<evidence type="ECO:0000256" key="3">
    <source>
        <dbReference type="ARBA" id="ARBA00022679"/>
    </source>
</evidence>
<evidence type="ECO:0000256" key="2">
    <source>
        <dbReference type="ARBA" id="ARBA00005992"/>
    </source>
</evidence>
<reference evidence="11" key="1">
    <citation type="submission" date="2016-10" db="EMBL/GenBank/DDBJ databases">
        <authorList>
            <person name="Varghese N."/>
            <person name="Submissions S."/>
        </authorList>
    </citation>
    <scope>NUCLEOTIDE SEQUENCE [LARGE SCALE GENOMIC DNA]</scope>
    <source>
        <strain evidence="11">DSM 26348</strain>
    </source>
</reference>
<protein>
    <submittedName>
        <fullName evidence="10">L,D-transpeptidase catalytic domain</fullName>
    </submittedName>
</protein>
<accession>A0A1I3J3Y7</accession>
<keyword evidence="8" id="KW-0812">Transmembrane</keyword>
<dbReference type="SUPFAM" id="SSF141523">
    <property type="entry name" value="L,D-transpeptidase catalytic domain-like"/>
    <property type="match status" value="1"/>
</dbReference>
<dbReference type="GO" id="GO:0018104">
    <property type="term" value="P:peptidoglycan-protein cross-linking"/>
    <property type="evidence" value="ECO:0007669"/>
    <property type="project" value="TreeGrafter"/>
</dbReference>
<dbReference type="RefSeq" id="WP_092051091.1">
    <property type="nucleotide sequence ID" value="NZ_FOQD01000010.1"/>
</dbReference>
<dbReference type="GO" id="GO:0008360">
    <property type="term" value="P:regulation of cell shape"/>
    <property type="evidence" value="ECO:0007669"/>
    <property type="project" value="UniProtKB-UniRule"/>
</dbReference>
<keyword evidence="4 7" id="KW-0133">Cell shape</keyword>
<dbReference type="AlphaFoldDB" id="A0A1I3J3Y7"/>
<dbReference type="GO" id="GO:0071555">
    <property type="term" value="P:cell wall organization"/>
    <property type="evidence" value="ECO:0007669"/>
    <property type="project" value="UniProtKB-UniRule"/>
</dbReference>
<organism evidence="10 11">
    <name type="scientific">Planctomicrobium piriforme</name>
    <dbReference type="NCBI Taxonomy" id="1576369"/>
    <lineage>
        <taxon>Bacteria</taxon>
        <taxon>Pseudomonadati</taxon>
        <taxon>Planctomycetota</taxon>
        <taxon>Planctomycetia</taxon>
        <taxon>Planctomycetales</taxon>
        <taxon>Planctomycetaceae</taxon>
        <taxon>Planctomicrobium</taxon>
    </lineage>
</organism>
<dbReference type="EMBL" id="FOQD01000010">
    <property type="protein sequence ID" value="SFI54991.1"/>
    <property type="molecule type" value="Genomic_DNA"/>
</dbReference>